<evidence type="ECO:0000313" key="7">
    <source>
        <dbReference type="Proteomes" id="UP000694568"/>
    </source>
</evidence>
<feature type="coiled-coil region" evidence="3">
    <location>
        <begin position="396"/>
        <end position="423"/>
    </location>
</feature>
<evidence type="ECO:0000256" key="4">
    <source>
        <dbReference type="SAM" id="MobiDB-lite"/>
    </source>
</evidence>
<keyword evidence="2 3" id="KW-0175">Coiled coil</keyword>
<organism evidence="6 7">
    <name type="scientific">Sander lucioperca</name>
    <name type="common">Pike-perch</name>
    <name type="synonym">Perca lucioperca</name>
    <dbReference type="NCBI Taxonomy" id="283035"/>
    <lineage>
        <taxon>Eukaryota</taxon>
        <taxon>Metazoa</taxon>
        <taxon>Chordata</taxon>
        <taxon>Craniata</taxon>
        <taxon>Vertebrata</taxon>
        <taxon>Euteleostomi</taxon>
        <taxon>Actinopterygii</taxon>
        <taxon>Neopterygii</taxon>
        <taxon>Teleostei</taxon>
        <taxon>Neoteleostei</taxon>
        <taxon>Acanthomorphata</taxon>
        <taxon>Eupercaria</taxon>
        <taxon>Perciformes</taxon>
        <taxon>Percoidei</taxon>
        <taxon>Percidae</taxon>
        <taxon>Luciopercinae</taxon>
        <taxon>Sander</taxon>
    </lineage>
</organism>
<feature type="coiled-coil region" evidence="3">
    <location>
        <begin position="16"/>
        <end position="50"/>
    </location>
</feature>
<dbReference type="InterPro" id="IPR031994">
    <property type="entry name" value="JAKMIP_C"/>
</dbReference>
<feature type="coiled-coil region" evidence="3">
    <location>
        <begin position="472"/>
        <end position="595"/>
    </location>
</feature>
<dbReference type="GeneTree" id="ENSGT00940000153713"/>
<keyword evidence="7" id="KW-1185">Reference proteome</keyword>
<dbReference type="AlphaFoldDB" id="A0A8D0AV01"/>
<reference evidence="6" key="1">
    <citation type="submission" date="2025-08" db="UniProtKB">
        <authorList>
            <consortium name="Ensembl"/>
        </authorList>
    </citation>
    <scope>IDENTIFICATION</scope>
</reference>
<dbReference type="InterPro" id="IPR024836">
    <property type="entry name" value="JAKMIP"/>
</dbReference>
<dbReference type="Pfam" id="PF16034">
    <property type="entry name" value="JAKMIP_CC3"/>
    <property type="match status" value="1"/>
</dbReference>
<feature type="coiled-coil region" evidence="3">
    <location>
        <begin position="75"/>
        <end position="109"/>
    </location>
</feature>
<name>A0A8D0AV01_SANLU</name>
<evidence type="ECO:0000313" key="6">
    <source>
        <dbReference type="Ensembl" id="ENSSLUP00000060223.1"/>
    </source>
</evidence>
<evidence type="ECO:0000259" key="5">
    <source>
        <dbReference type="Pfam" id="PF16034"/>
    </source>
</evidence>
<accession>A0A8D0AV01</accession>
<proteinExistence type="inferred from homology"/>
<dbReference type="Ensembl" id="ENSSLUT00000061923.1">
    <property type="protein sequence ID" value="ENSSLUP00000060223.1"/>
    <property type="gene ID" value="ENSSLUG00000025696.1"/>
</dbReference>
<comment type="similarity">
    <text evidence="1">Belongs to the JAKMIP family.</text>
</comment>
<protein>
    <submittedName>
        <fullName evidence="6">Janus kinase and microtubule interacting protein 2</fullName>
    </submittedName>
</protein>
<sequence>MAKKGRTKSEKPEALISALQAANEELRSKLTDIQIELHQEKCKVSKLERDKLQEVKRVREQEQHRHTAMLTEQRAKWHEEKQKELQALRENLTRQHEQELARHAKIKDQENQRLKAALSAMRDGSGEKVRTALTLEAKEDARRFFDQERVKLLQEIVELKSAKKQTDEALSNMIQSDKMKAGDLRVEHQQHQEQISKIKWDCEKDIRRLVDEIKSKDRTIFGLEKELESTVGFLQKLQLQKDALDEQLFLVKEAECGLGSPKREIPGRAGDGAEHCGSPDLRRNQRRIADLNSTIRKLEDRNSLLVDERNELLKRVRESEKQCKPLLDKNKLLSKRNDDLTQTIQKLEEKLKILAKENHEMKEKISSHPPLKKLKSLNDLDQAHDDQEIAFLKLQVLEQQTMIDELTRDREKLLRKKRHKRSSRPIKRHIVVDTYFGYDEESMDSETSSVASFRMDRTPATPDEDLEEGLANEESELRFRQLTREYQALQRAYALLQEQKGGILDAEMEAKAQEQLQADVLRYKAKIEDLEKEVTLKGQDSKWVEEKQLFLRRNQELYNKVEKMDSECSRLQQELQDSKDQNELLEFRILELEERERKSPPFNHLRMHPFSEGVSALQIYCMKEGVKVRNEKDSSNLRNEEQVAIIQASTVLSLAEKWIQQIEGTEAALHQKMVDLEIEMDMFCKQKGYLEEELDYRKQALDQAYLVRVCELEATLYNALQQDKVIKYGEPLDEHQKDELRTAVEKLRRQMLRKSREYDCQILQERMELLHQAHQRIRDLEDKTEIQRRQIKDLEEKFLFLFLFFSLAFILWP</sequence>
<reference evidence="6" key="2">
    <citation type="submission" date="2025-09" db="UniProtKB">
        <authorList>
            <consortium name="Ensembl"/>
        </authorList>
    </citation>
    <scope>IDENTIFICATION</scope>
</reference>
<evidence type="ECO:0000256" key="3">
    <source>
        <dbReference type="SAM" id="Coils"/>
    </source>
</evidence>
<evidence type="ECO:0000256" key="1">
    <source>
        <dbReference type="ARBA" id="ARBA00005239"/>
    </source>
</evidence>
<feature type="region of interest" description="Disordered" evidence="4">
    <location>
        <begin position="262"/>
        <end position="281"/>
    </location>
</feature>
<feature type="domain" description="Janus kinase and microtubule-interacting protein C-terminal" evidence="5">
    <location>
        <begin position="409"/>
        <end position="603"/>
    </location>
</feature>
<feature type="coiled-coil region" evidence="3">
    <location>
        <begin position="737"/>
        <end position="797"/>
    </location>
</feature>
<dbReference type="GO" id="GO:0008017">
    <property type="term" value="F:microtubule binding"/>
    <property type="evidence" value="ECO:0007669"/>
    <property type="project" value="InterPro"/>
</dbReference>
<dbReference type="PANTHER" id="PTHR18935:SF7">
    <property type="entry name" value="JANUS KINASE AND MICROTUBULE-INTERACTING PROTEIN 2"/>
    <property type="match status" value="1"/>
</dbReference>
<dbReference type="GO" id="GO:0019900">
    <property type="term" value="F:kinase binding"/>
    <property type="evidence" value="ECO:0007669"/>
    <property type="project" value="InterPro"/>
</dbReference>
<dbReference type="Proteomes" id="UP000694568">
    <property type="component" value="Unplaced"/>
</dbReference>
<dbReference type="PANTHER" id="PTHR18935">
    <property type="entry name" value="GOLGIN SUBFAMILY A MEMBER 4-LIKE ISOFORM X1"/>
    <property type="match status" value="1"/>
</dbReference>
<feature type="compositionally biased region" description="Basic and acidic residues" evidence="4">
    <location>
        <begin position="262"/>
        <end position="274"/>
    </location>
</feature>
<feature type="coiled-coil region" evidence="3">
    <location>
        <begin position="281"/>
        <end position="364"/>
    </location>
</feature>
<evidence type="ECO:0000256" key="2">
    <source>
        <dbReference type="ARBA" id="ARBA00023054"/>
    </source>
</evidence>
<gene>
    <name evidence="6" type="primary">jakmip2</name>
</gene>